<sequence length="528" mass="59547">MTNNFLISSPFLPLFTILTYLLISIHGELNPWPPSIPTHIPSTPISTRLHNDLSSLKTASTDYGNLVHEPPLSVLRPSSIDDLVDLVRISNNCSTPFPISVRGHGHSVRGQAMAPGGVVVDMSALAGGEEGVRVSRDPVLGFYYADVGGGELWMDVLRRTTEEHGLAPVSWTDYLYLTVGGTLSNGGVSGQSFLHGPQISNVLEMDVVTGKGELITCSHQMNSELFFAVLGGLGQFGIIVRARIVLDKAPTRAKWVRMIYNDFSKFTRDQEHLISIKGANYVEGSLLTDKSPPNNWRSSSFYSSPNQSKIVTLLKNNQGILYSIELVKYYDDRTAHTIDQEIEMIIENLSFVGGFIFKRDVPIMDFLARVGNLEKPEAEAVAHPWLNLFVPRSKVAEFNTGVLMNIIGRHNQTTGPILFYPFNRNKWDDRMSAVTPDEDIFYTLGLLHTCEPHELGYFEDQNNEIIKFCEEAGIEIKQYLPHYKSRRDWMKHFGRKWKTFEERKMKFDPRMILSKGQNIFNHVTYSDI</sequence>
<evidence type="ECO:0000256" key="8">
    <source>
        <dbReference type="SAM" id="SignalP"/>
    </source>
</evidence>
<evidence type="ECO:0000256" key="1">
    <source>
        <dbReference type="ARBA" id="ARBA00001974"/>
    </source>
</evidence>
<dbReference type="SUPFAM" id="SSF56176">
    <property type="entry name" value="FAD-binding/transporter-associated domain-like"/>
    <property type="match status" value="1"/>
</dbReference>
<proteinExistence type="inferred from homology"/>
<dbReference type="InterPro" id="IPR015345">
    <property type="entry name" value="Cytokinin_DH_FAD/cytokin-bd"/>
</dbReference>
<keyword evidence="8" id="KW-0732">Signal</keyword>
<dbReference type="EMBL" id="JBEAFC010000007">
    <property type="protein sequence ID" value="KAL1547768.1"/>
    <property type="molecule type" value="Genomic_DNA"/>
</dbReference>
<evidence type="ECO:0000313" key="11">
    <source>
        <dbReference type="Proteomes" id="UP001567538"/>
    </source>
</evidence>
<evidence type="ECO:0000256" key="7">
    <source>
        <dbReference type="ARBA" id="ARBA00048224"/>
    </source>
</evidence>
<dbReference type="AlphaFoldDB" id="A0ABD1GUE0"/>
<feature type="domain" description="FAD-binding PCMH-type" evidence="9">
    <location>
        <begin position="67"/>
        <end position="249"/>
    </location>
</feature>
<feature type="signal peptide" evidence="8">
    <location>
        <begin position="1"/>
        <end position="27"/>
    </location>
</feature>
<keyword evidence="4" id="KW-0285">Flavoprotein</keyword>
<evidence type="ECO:0000256" key="5">
    <source>
        <dbReference type="ARBA" id="ARBA00022827"/>
    </source>
</evidence>
<dbReference type="Gene3D" id="3.40.462.10">
    <property type="entry name" value="FAD-linked oxidases, C-terminal domain"/>
    <property type="match status" value="1"/>
</dbReference>
<dbReference type="Gene3D" id="3.30.43.10">
    <property type="entry name" value="Uridine Diphospho-n-acetylenolpyruvylglucosamine Reductase, domain 2"/>
    <property type="match status" value="1"/>
</dbReference>
<comment type="cofactor">
    <cofactor evidence="1">
        <name>FAD</name>
        <dbReference type="ChEBI" id="CHEBI:57692"/>
    </cofactor>
</comment>
<evidence type="ECO:0000259" key="9">
    <source>
        <dbReference type="PROSITE" id="PS51387"/>
    </source>
</evidence>
<dbReference type="PROSITE" id="PS51387">
    <property type="entry name" value="FAD_PCMH"/>
    <property type="match status" value="1"/>
</dbReference>
<dbReference type="InterPro" id="IPR016170">
    <property type="entry name" value="Cytok_DH_C_sf"/>
</dbReference>
<evidence type="ECO:0000256" key="4">
    <source>
        <dbReference type="ARBA" id="ARBA00022630"/>
    </source>
</evidence>
<feature type="chain" id="PRO_5044796354" description="cytokinin dehydrogenase" evidence="8">
    <location>
        <begin position="28"/>
        <end position="528"/>
    </location>
</feature>
<dbReference type="PANTHER" id="PTHR13878:SF127">
    <property type="entry name" value="CYTOKININ DEHYDROGENASE 3"/>
    <property type="match status" value="1"/>
</dbReference>
<dbReference type="InterPro" id="IPR016167">
    <property type="entry name" value="FAD-bd_PCMH_sub1"/>
</dbReference>
<comment type="catalytic activity">
    <reaction evidence="7">
        <text>N(6)-dimethylallyladenine + A + H2O = 3-methyl-2-butenal + adenine + AH2</text>
        <dbReference type="Rhea" id="RHEA:13625"/>
        <dbReference type="ChEBI" id="CHEBI:13193"/>
        <dbReference type="ChEBI" id="CHEBI:15377"/>
        <dbReference type="ChEBI" id="CHEBI:15825"/>
        <dbReference type="ChEBI" id="CHEBI:16708"/>
        <dbReference type="ChEBI" id="CHEBI:17499"/>
        <dbReference type="ChEBI" id="CHEBI:17660"/>
        <dbReference type="EC" id="1.5.99.12"/>
    </reaction>
</comment>
<dbReference type="InterPro" id="IPR036318">
    <property type="entry name" value="FAD-bd_PCMH-like_sf"/>
</dbReference>
<reference evidence="10 11" key="1">
    <citation type="submission" date="2024-06" db="EMBL/GenBank/DDBJ databases">
        <title>A chromosome level genome sequence of Diviner's sage (Salvia divinorum).</title>
        <authorList>
            <person name="Ford S.A."/>
            <person name="Ro D.-K."/>
            <person name="Ness R.W."/>
            <person name="Phillips M.A."/>
        </authorList>
    </citation>
    <scope>NUCLEOTIDE SEQUENCE [LARGE SCALE GENOMIC DNA]</scope>
    <source>
        <strain evidence="10">SAF-2024a</strain>
        <tissue evidence="10">Leaf</tissue>
    </source>
</reference>
<dbReference type="InterPro" id="IPR006094">
    <property type="entry name" value="Oxid_FAD_bind_N"/>
</dbReference>
<dbReference type="Pfam" id="PF01565">
    <property type="entry name" value="FAD_binding_4"/>
    <property type="match status" value="1"/>
</dbReference>
<dbReference type="InterPro" id="IPR016164">
    <property type="entry name" value="FAD-linked_Oxase-like_C"/>
</dbReference>
<dbReference type="Proteomes" id="UP001567538">
    <property type="component" value="Unassembled WGS sequence"/>
</dbReference>
<dbReference type="PROSITE" id="PS00862">
    <property type="entry name" value="OX2_COVAL_FAD"/>
    <property type="match status" value="1"/>
</dbReference>
<gene>
    <name evidence="10" type="primary">CKX3</name>
    <name evidence="10" type="ORF">AAHA92_16085</name>
</gene>
<dbReference type="SUPFAM" id="SSF55103">
    <property type="entry name" value="FAD-linked oxidases, C-terminal domain"/>
    <property type="match status" value="1"/>
</dbReference>
<dbReference type="Gene3D" id="3.30.465.10">
    <property type="match status" value="1"/>
</dbReference>
<evidence type="ECO:0000313" key="10">
    <source>
        <dbReference type="EMBL" id="KAL1547768.1"/>
    </source>
</evidence>
<comment type="similarity">
    <text evidence="2">Belongs to the oxygen-dependent FAD-linked oxidoreductase family.</text>
</comment>
<comment type="caution">
    <text evidence="10">The sequence shown here is derived from an EMBL/GenBank/DDBJ whole genome shotgun (WGS) entry which is preliminary data.</text>
</comment>
<protein>
    <recommendedName>
        <fullName evidence="3">cytokinin dehydrogenase</fullName>
        <ecNumber evidence="3">1.5.99.12</ecNumber>
    </recommendedName>
</protein>
<dbReference type="PANTHER" id="PTHR13878">
    <property type="entry name" value="GULONOLACTONE OXIDASE"/>
    <property type="match status" value="1"/>
</dbReference>
<dbReference type="InterPro" id="IPR006093">
    <property type="entry name" value="Oxy_OxRdtase_FAD_BS"/>
</dbReference>
<name>A0ABD1GUE0_SALDI</name>
<evidence type="ECO:0000256" key="3">
    <source>
        <dbReference type="ARBA" id="ARBA00011928"/>
    </source>
</evidence>
<organism evidence="10 11">
    <name type="scientific">Salvia divinorum</name>
    <name type="common">Maria pastora</name>
    <name type="synonym">Diviner's sage</name>
    <dbReference type="NCBI Taxonomy" id="28513"/>
    <lineage>
        <taxon>Eukaryota</taxon>
        <taxon>Viridiplantae</taxon>
        <taxon>Streptophyta</taxon>
        <taxon>Embryophyta</taxon>
        <taxon>Tracheophyta</taxon>
        <taxon>Spermatophyta</taxon>
        <taxon>Magnoliopsida</taxon>
        <taxon>eudicotyledons</taxon>
        <taxon>Gunneridae</taxon>
        <taxon>Pentapetalae</taxon>
        <taxon>asterids</taxon>
        <taxon>lamiids</taxon>
        <taxon>Lamiales</taxon>
        <taxon>Lamiaceae</taxon>
        <taxon>Nepetoideae</taxon>
        <taxon>Mentheae</taxon>
        <taxon>Salviinae</taxon>
        <taxon>Salvia</taxon>
        <taxon>Salvia subgen. Calosphace</taxon>
    </lineage>
</organism>
<dbReference type="InterPro" id="IPR016169">
    <property type="entry name" value="FAD-bd_PCMH_sub2"/>
</dbReference>
<dbReference type="InterPro" id="IPR016166">
    <property type="entry name" value="FAD-bd_PCMH"/>
</dbReference>
<evidence type="ECO:0000256" key="6">
    <source>
        <dbReference type="ARBA" id="ARBA00023002"/>
    </source>
</evidence>
<dbReference type="InterPro" id="IPR050432">
    <property type="entry name" value="FAD-linked_Oxidoreductases_BP"/>
</dbReference>
<keyword evidence="6 10" id="KW-0560">Oxidoreductase</keyword>
<keyword evidence="11" id="KW-1185">Reference proteome</keyword>
<dbReference type="EC" id="1.5.99.12" evidence="3"/>
<evidence type="ECO:0000256" key="2">
    <source>
        <dbReference type="ARBA" id="ARBA00005466"/>
    </source>
</evidence>
<keyword evidence="5" id="KW-0274">FAD</keyword>
<accession>A0ABD1GUE0</accession>
<dbReference type="Pfam" id="PF09265">
    <property type="entry name" value="Cytokin-bind"/>
    <property type="match status" value="1"/>
</dbReference>
<dbReference type="GO" id="GO:0019139">
    <property type="term" value="F:cytokinin dehydrogenase activity"/>
    <property type="evidence" value="ECO:0007669"/>
    <property type="project" value="UniProtKB-EC"/>
</dbReference>